<feature type="active site" description="Nucleophile" evidence="4">
    <location>
        <position position="69"/>
    </location>
</feature>
<comment type="cofactor">
    <cofactor evidence="1">
        <name>pyridoxal 5'-phosphate</name>
        <dbReference type="ChEBI" id="CHEBI:597326"/>
    </cofactor>
</comment>
<dbReference type="Pfam" id="PF00291">
    <property type="entry name" value="PALP"/>
    <property type="match status" value="1"/>
</dbReference>
<dbReference type="PIRSF" id="PIRSF006278">
    <property type="entry name" value="ACCD_DCysDesulf"/>
    <property type="match status" value="1"/>
</dbReference>
<keyword evidence="8" id="KW-1185">Reference proteome</keyword>
<accession>A0A0X1KP44</accession>
<evidence type="ECO:0000256" key="2">
    <source>
        <dbReference type="ARBA" id="ARBA00008639"/>
    </source>
</evidence>
<dbReference type="STRING" id="1123384.AJ81_01090"/>
<dbReference type="OrthoDB" id="9801249at2"/>
<dbReference type="KEGG" id="phy:AJ81_01090"/>
<dbReference type="PANTHER" id="PTHR43780">
    <property type="entry name" value="1-AMINOCYCLOPROPANE-1-CARBOXYLATE DEAMINASE-RELATED"/>
    <property type="match status" value="1"/>
</dbReference>
<dbReference type="PANTHER" id="PTHR43780:SF2">
    <property type="entry name" value="1-AMINOCYCLOPROPANE-1-CARBOXYLATE DEAMINASE-RELATED"/>
    <property type="match status" value="1"/>
</dbReference>
<dbReference type="InterPro" id="IPR005966">
    <property type="entry name" value="D-Cys_desShydrase"/>
</dbReference>
<comment type="similarity">
    <text evidence="2">Belongs to the ACC deaminase/D-cysteine desulfhydrase family.</text>
</comment>
<dbReference type="NCBIfam" id="TIGR01275">
    <property type="entry name" value="ACC_deam_rel"/>
    <property type="match status" value="1"/>
</dbReference>
<dbReference type="PATRIC" id="fig|1123384.7.peg.216"/>
<dbReference type="SUPFAM" id="SSF53686">
    <property type="entry name" value="Tryptophan synthase beta subunit-like PLP-dependent enzymes"/>
    <property type="match status" value="1"/>
</dbReference>
<dbReference type="Proteomes" id="UP000077469">
    <property type="component" value="Chromosome"/>
</dbReference>
<evidence type="ECO:0000256" key="4">
    <source>
        <dbReference type="PIRSR" id="PIRSR006278-1"/>
    </source>
</evidence>
<evidence type="ECO:0000256" key="1">
    <source>
        <dbReference type="ARBA" id="ARBA00001933"/>
    </source>
</evidence>
<evidence type="ECO:0000256" key="3">
    <source>
        <dbReference type="ARBA" id="ARBA00022898"/>
    </source>
</evidence>
<dbReference type="PaxDb" id="1123384-AJ81_01090"/>
<dbReference type="InterPro" id="IPR036052">
    <property type="entry name" value="TrpB-like_PALP_sf"/>
</dbReference>
<dbReference type="InterPro" id="IPR001926">
    <property type="entry name" value="TrpB-like_PALP"/>
</dbReference>
<dbReference type="RefSeq" id="WP_031503284.1">
    <property type="nucleotide sequence ID" value="NC_022795.1"/>
</dbReference>
<dbReference type="Gene3D" id="3.40.50.1100">
    <property type="match status" value="2"/>
</dbReference>
<proteinExistence type="inferred from homology"/>
<evidence type="ECO:0000313" key="7">
    <source>
        <dbReference type="EMBL" id="AJC73023.1"/>
    </source>
</evidence>
<protein>
    <submittedName>
        <fullName evidence="7">D-cysteine desulfhydrase</fullName>
    </submittedName>
</protein>
<dbReference type="AlphaFoldDB" id="A0A0X1KP44"/>
<dbReference type="EMBL" id="CP007141">
    <property type="protein sequence ID" value="AJC73023.1"/>
    <property type="molecule type" value="Genomic_DNA"/>
</dbReference>
<sequence>MKISLAKLPTPIEMLTRLGKRYEREILVKRDDMTEFISSGNKIRKLEFLLADALRQGCDTVFTCGGEQSNHARATAHLCVKLGLKPVLFLRESQPEQGNNSMRKIRNFFASDEAERSYFKEVVNGNLLIDKLLGAQIVFVTQQQYSRIDEVFEEYRQKYESQGRRVYVIPEGGSNALGALGYVWAVAEMTGQIDLSQFDAIYCAVGSGGTYAGLLAGLRFLGYDTPVVGINVTKREASHFAEKVLKIIDDLSKYGIRVKVQPDEVKILDDFSGPAYAVPTEADIECIKMVASMEGLVLDPVYTAKTFRGMLQTSKRGQRILFIHTGGTFGLFAQAYRFIEP</sequence>
<dbReference type="InterPro" id="IPR027278">
    <property type="entry name" value="ACCD_DCysDesulf"/>
</dbReference>
<evidence type="ECO:0000256" key="5">
    <source>
        <dbReference type="PIRSR" id="PIRSR006278-2"/>
    </source>
</evidence>
<organism evidence="7 8">
    <name type="scientific">Pseudothermotoga hypogea DSM 11164 = NBRC 106472</name>
    <dbReference type="NCBI Taxonomy" id="1123384"/>
    <lineage>
        <taxon>Bacteria</taxon>
        <taxon>Thermotogati</taxon>
        <taxon>Thermotogota</taxon>
        <taxon>Thermotogae</taxon>
        <taxon>Thermotogales</taxon>
        <taxon>Thermotogaceae</taxon>
        <taxon>Pseudothermotoga</taxon>
    </lineage>
</organism>
<evidence type="ECO:0000313" key="8">
    <source>
        <dbReference type="Proteomes" id="UP000077469"/>
    </source>
</evidence>
<name>A0A0X1KP44_9THEM</name>
<evidence type="ECO:0000259" key="6">
    <source>
        <dbReference type="Pfam" id="PF00291"/>
    </source>
</evidence>
<feature type="modified residue" description="N6-(pyridoxal phosphate)lysine" evidence="5">
    <location>
        <position position="42"/>
    </location>
</feature>
<gene>
    <name evidence="7" type="ORF">AJ81_01090</name>
</gene>
<feature type="domain" description="Tryptophan synthase beta chain-like PALP" evidence="6">
    <location>
        <begin position="3"/>
        <end position="326"/>
    </location>
</feature>
<dbReference type="GO" id="GO:0019148">
    <property type="term" value="F:D-cysteine desulfhydrase activity"/>
    <property type="evidence" value="ECO:0007669"/>
    <property type="project" value="TreeGrafter"/>
</dbReference>
<keyword evidence="3 5" id="KW-0663">Pyridoxal phosphate</keyword>
<reference evidence="7 8" key="1">
    <citation type="submission" date="2014-01" db="EMBL/GenBank/DDBJ databases">
        <title>Genome sequencing of Thermotog hypogea.</title>
        <authorList>
            <person name="Zhang X."/>
            <person name="Alvare G."/>
            <person name="Fristensky B."/>
            <person name="Chen L."/>
            <person name="Suen T."/>
            <person name="Chen Q."/>
            <person name="Ma K."/>
        </authorList>
    </citation>
    <scope>NUCLEOTIDE SEQUENCE [LARGE SCALE GENOMIC DNA]</scope>
    <source>
        <strain evidence="7 8">DSM 11164</strain>
    </source>
</reference>